<accession>A0ABD5Y9J4</accession>
<keyword evidence="4" id="KW-1185">Reference proteome</keyword>
<evidence type="ECO:0000256" key="1">
    <source>
        <dbReference type="ARBA" id="ARBA00022801"/>
    </source>
</evidence>
<dbReference type="PRINTS" id="PR00111">
    <property type="entry name" value="ABHYDROLASE"/>
</dbReference>
<dbReference type="AlphaFoldDB" id="A0ABD5Y9J4"/>
<dbReference type="Proteomes" id="UP001596432">
    <property type="component" value="Unassembled WGS sequence"/>
</dbReference>
<dbReference type="PRINTS" id="PR00412">
    <property type="entry name" value="EPOXHYDRLASE"/>
</dbReference>
<dbReference type="EMBL" id="JBHTAS010000001">
    <property type="protein sequence ID" value="MFC7142528.1"/>
    <property type="molecule type" value="Genomic_DNA"/>
</dbReference>
<dbReference type="RefSeq" id="WP_274323593.1">
    <property type="nucleotide sequence ID" value="NZ_CP118158.1"/>
</dbReference>
<dbReference type="PANTHER" id="PTHR42977:SF3">
    <property type="entry name" value="AB HYDROLASE-1 DOMAIN-CONTAINING PROTEIN"/>
    <property type="match status" value="1"/>
</dbReference>
<gene>
    <name evidence="3" type="ORF">ACFQMA_22165</name>
</gene>
<dbReference type="InterPro" id="IPR029058">
    <property type="entry name" value="AB_hydrolase_fold"/>
</dbReference>
<sequence length="306" mass="34363">MTATDASDGRLRGAATPDWLDRSRYPFEPDRLSLPAGEISYVDEGEGPTLLFVHGNPTWSFLYRHLISGLSDEYRCVAPDLPGFGLSDDPAAFSYRPPALARTLRRFVDRLSLRDCALVLHDWGGPLGMDFATRRPEEVTGVVAMNTWCWPRERAFDRLSSAVTHTRLARWLYLRHNVFARAAVAPLVFSAAVSGRFDLAAARYRHYAAPLADPESRRATWVLSGAVGRARAWLSRIWRRRHALGETPIRLVWGGRDPIHGSFVRRWRTGFERTDATVLDGVGHFVPEELGTALVEPVRRFAGVGR</sequence>
<organism evidence="3 4">
    <name type="scientific">Halosimplex aquaticum</name>
    <dbReference type="NCBI Taxonomy" id="3026162"/>
    <lineage>
        <taxon>Archaea</taxon>
        <taxon>Methanobacteriati</taxon>
        <taxon>Methanobacteriota</taxon>
        <taxon>Stenosarchaea group</taxon>
        <taxon>Halobacteria</taxon>
        <taxon>Halobacteriales</taxon>
        <taxon>Haloarculaceae</taxon>
        <taxon>Halosimplex</taxon>
    </lineage>
</organism>
<feature type="domain" description="AB hydrolase-1" evidence="2">
    <location>
        <begin position="48"/>
        <end position="259"/>
    </location>
</feature>
<dbReference type="GO" id="GO:0016787">
    <property type="term" value="F:hydrolase activity"/>
    <property type="evidence" value="ECO:0007669"/>
    <property type="project" value="UniProtKB-KW"/>
</dbReference>
<reference evidence="3 4" key="1">
    <citation type="journal article" date="2019" name="Int. J. Syst. Evol. Microbiol.">
        <title>The Global Catalogue of Microorganisms (GCM) 10K type strain sequencing project: providing services to taxonomists for standard genome sequencing and annotation.</title>
        <authorList>
            <consortium name="The Broad Institute Genomics Platform"/>
            <consortium name="The Broad Institute Genome Sequencing Center for Infectious Disease"/>
            <person name="Wu L."/>
            <person name="Ma J."/>
        </authorList>
    </citation>
    <scope>NUCLEOTIDE SEQUENCE [LARGE SCALE GENOMIC DNA]</scope>
    <source>
        <strain evidence="3 4">XZYJT29</strain>
    </source>
</reference>
<dbReference type="InterPro" id="IPR051340">
    <property type="entry name" value="Haloalkane_dehalogenase"/>
</dbReference>
<dbReference type="InterPro" id="IPR000073">
    <property type="entry name" value="AB_hydrolase_1"/>
</dbReference>
<comment type="caution">
    <text evidence="3">The sequence shown here is derived from an EMBL/GenBank/DDBJ whole genome shotgun (WGS) entry which is preliminary data.</text>
</comment>
<name>A0ABD5Y9J4_9EURY</name>
<keyword evidence="1 3" id="KW-0378">Hydrolase</keyword>
<dbReference type="InterPro" id="IPR000639">
    <property type="entry name" value="Epox_hydrolase-like"/>
</dbReference>
<dbReference type="SUPFAM" id="SSF53474">
    <property type="entry name" value="alpha/beta-Hydrolases"/>
    <property type="match status" value="1"/>
</dbReference>
<dbReference type="GeneID" id="78822873"/>
<dbReference type="Gene3D" id="3.40.50.1820">
    <property type="entry name" value="alpha/beta hydrolase"/>
    <property type="match status" value="1"/>
</dbReference>
<evidence type="ECO:0000313" key="3">
    <source>
        <dbReference type="EMBL" id="MFC7142528.1"/>
    </source>
</evidence>
<dbReference type="PANTHER" id="PTHR42977">
    <property type="entry name" value="HYDROLASE-RELATED"/>
    <property type="match status" value="1"/>
</dbReference>
<dbReference type="Pfam" id="PF00561">
    <property type="entry name" value="Abhydrolase_1"/>
    <property type="match status" value="1"/>
</dbReference>
<protein>
    <submittedName>
        <fullName evidence="3">Alpha/beta fold hydrolase</fullName>
    </submittedName>
</protein>
<evidence type="ECO:0000313" key="4">
    <source>
        <dbReference type="Proteomes" id="UP001596432"/>
    </source>
</evidence>
<evidence type="ECO:0000259" key="2">
    <source>
        <dbReference type="Pfam" id="PF00561"/>
    </source>
</evidence>
<proteinExistence type="predicted"/>